<reference evidence="3 4" key="1">
    <citation type="submission" date="2017-11" db="EMBL/GenBank/DDBJ databases">
        <title>Genomic Encyclopedia of Archaeal and Bacterial Type Strains, Phase II (KMG-II): From Individual Species to Whole Genera.</title>
        <authorList>
            <person name="Goeker M."/>
        </authorList>
    </citation>
    <scope>NUCLEOTIDE SEQUENCE [LARGE SCALE GENOMIC DNA]</scope>
    <source>
        <strain evidence="3 4">DSM 27763</strain>
    </source>
</reference>
<dbReference type="InterPro" id="IPR016300">
    <property type="entry name" value="ATPase_ArsA/GET3"/>
</dbReference>
<gene>
    <name evidence="3" type="ORF">CLV56_0864</name>
</gene>
<dbReference type="NCBIfam" id="TIGR00345">
    <property type="entry name" value="GET3_arsA_TRC40"/>
    <property type="match status" value="1"/>
</dbReference>
<name>A0A0B2B0C3_9ACTN</name>
<dbReference type="GO" id="GO:0005524">
    <property type="term" value="F:ATP binding"/>
    <property type="evidence" value="ECO:0007669"/>
    <property type="project" value="InterPro"/>
</dbReference>
<dbReference type="InterPro" id="IPR027417">
    <property type="entry name" value="P-loop_NTPase"/>
</dbReference>
<accession>A0A0B2B0C3</accession>
<organism evidence="3 4">
    <name type="scientific">Mumia flava</name>
    <dbReference type="NCBI Taxonomy" id="1348852"/>
    <lineage>
        <taxon>Bacteria</taxon>
        <taxon>Bacillati</taxon>
        <taxon>Actinomycetota</taxon>
        <taxon>Actinomycetes</taxon>
        <taxon>Propionibacteriales</taxon>
        <taxon>Nocardioidaceae</taxon>
        <taxon>Mumia</taxon>
    </lineage>
</organism>
<dbReference type="PANTHER" id="PTHR10803:SF3">
    <property type="entry name" value="ATPASE GET3"/>
    <property type="match status" value="1"/>
</dbReference>
<evidence type="ECO:0000256" key="1">
    <source>
        <dbReference type="ARBA" id="ARBA00011040"/>
    </source>
</evidence>
<protein>
    <submittedName>
        <fullName evidence="3">Arsenite-transporting ATPase</fullName>
    </submittedName>
</protein>
<dbReference type="Proteomes" id="UP000230842">
    <property type="component" value="Unassembled WGS sequence"/>
</dbReference>
<dbReference type="Gene3D" id="3.40.50.300">
    <property type="entry name" value="P-loop containing nucleotide triphosphate hydrolases"/>
    <property type="match status" value="1"/>
</dbReference>
<keyword evidence="4" id="KW-1185">Reference proteome</keyword>
<dbReference type="CDD" id="cd02035">
    <property type="entry name" value="ArsA"/>
    <property type="match status" value="1"/>
</dbReference>
<dbReference type="InterPro" id="IPR025723">
    <property type="entry name" value="ArsA/GET3_ATPase-like"/>
</dbReference>
<sequence>MLLRLAAERRVLFVGGKGGVGKTSVASAVALERARDGGRVLVVSTDPAHNLGHLWDRPLGDEPTTVVAVADGARAGGGAARVDGRGGGVDAVEIDPARTVETHLAGVRSTMLRLLPERLHGQVEQHLAFAREAPGTYESAILDRLAECVEAGLDAYDLVVVDTAPTGHTLRLLALPAQLTSWTETLLASRDRAERFGAAVRGLGGRRAADVDVDAELRRVLVRRRRRFATLRDVVGDPGRTSFVIVGVAEPMPVAESLALDAELASLGVDVSAVVVNRRSPADAGELLAQRRRAEDQQLRVLRAGLEAGSGARAGGGPDVVELPLLAGDLVGEPGVAAIGAAIRAAG</sequence>
<evidence type="ECO:0000259" key="2">
    <source>
        <dbReference type="Pfam" id="PF02374"/>
    </source>
</evidence>
<evidence type="ECO:0000313" key="4">
    <source>
        <dbReference type="Proteomes" id="UP000230842"/>
    </source>
</evidence>
<dbReference type="SUPFAM" id="SSF52540">
    <property type="entry name" value="P-loop containing nucleoside triphosphate hydrolases"/>
    <property type="match status" value="1"/>
</dbReference>
<dbReference type="PANTHER" id="PTHR10803">
    <property type="entry name" value="ARSENICAL PUMP-DRIVING ATPASE ARSENITE-TRANSLOCATING ATPASE"/>
    <property type="match status" value="1"/>
</dbReference>
<evidence type="ECO:0000313" key="3">
    <source>
        <dbReference type="EMBL" id="PJJ56653.1"/>
    </source>
</evidence>
<dbReference type="RefSeq" id="WP_039371089.1">
    <property type="nucleotide sequence ID" value="NZ_PGEZ01000001.1"/>
</dbReference>
<dbReference type="EMBL" id="PGEZ01000001">
    <property type="protein sequence ID" value="PJJ56653.1"/>
    <property type="molecule type" value="Genomic_DNA"/>
</dbReference>
<dbReference type="GO" id="GO:0016887">
    <property type="term" value="F:ATP hydrolysis activity"/>
    <property type="evidence" value="ECO:0007669"/>
    <property type="project" value="InterPro"/>
</dbReference>
<comment type="caution">
    <text evidence="3">The sequence shown here is derived from an EMBL/GenBank/DDBJ whole genome shotgun (WGS) entry which is preliminary data.</text>
</comment>
<dbReference type="AlphaFoldDB" id="A0A0B2B0C3"/>
<dbReference type="OrthoDB" id="9780677at2"/>
<dbReference type="Pfam" id="PF02374">
    <property type="entry name" value="ArsA_ATPase"/>
    <property type="match status" value="1"/>
</dbReference>
<proteinExistence type="inferred from homology"/>
<feature type="domain" description="ArsA/GET3 Anion-transporting ATPase-like" evidence="2">
    <location>
        <begin position="10"/>
        <end position="300"/>
    </location>
</feature>
<comment type="similarity">
    <text evidence="1">Belongs to the arsA ATPase family.</text>
</comment>